<evidence type="ECO:0000313" key="1">
    <source>
        <dbReference type="EMBL" id="KAH7040650.1"/>
    </source>
</evidence>
<name>A0A9P9BWJ2_9PEZI</name>
<proteinExistence type="predicted"/>
<dbReference type="OrthoDB" id="6079484at2759"/>
<dbReference type="RefSeq" id="XP_046018705.1">
    <property type="nucleotide sequence ID" value="XM_046157874.1"/>
</dbReference>
<accession>A0A9P9BWJ2</accession>
<dbReference type="AlphaFoldDB" id="A0A9P9BWJ2"/>
<dbReference type="Proteomes" id="UP000756346">
    <property type="component" value="Unassembled WGS sequence"/>
</dbReference>
<reference evidence="1" key="1">
    <citation type="journal article" date="2021" name="Nat. Commun.">
        <title>Genetic determinants of endophytism in the Arabidopsis root mycobiome.</title>
        <authorList>
            <person name="Mesny F."/>
            <person name="Miyauchi S."/>
            <person name="Thiergart T."/>
            <person name="Pickel B."/>
            <person name="Atanasova L."/>
            <person name="Karlsson M."/>
            <person name="Huettel B."/>
            <person name="Barry K.W."/>
            <person name="Haridas S."/>
            <person name="Chen C."/>
            <person name="Bauer D."/>
            <person name="Andreopoulos W."/>
            <person name="Pangilinan J."/>
            <person name="LaButti K."/>
            <person name="Riley R."/>
            <person name="Lipzen A."/>
            <person name="Clum A."/>
            <person name="Drula E."/>
            <person name="Henrissat B."/>
            <person name="Kohler A."/>
            <person name="Grigoriev I.V."/>
            <person name="Martin F.M."/>
            <person name="Hacquard S."/>
        </authorList>
    </citation>
    <scope>NUCLEOTIDE SEQUENCE</scope>
    <source>
        <strain evidence="1">MPI-CAGE-CH-0230</strain>
    </source>
</reference>
<gene>
    <name evidence="1" type="ORF">B0I36DRAFT_357921</name>
</gene>
<sequence>MSGGYYKYHCKYWWSLNCENWVYVNGSPCARCCAEGRENEQSPMALDLWRLSRDICAPRMHGGAINYTLMEIVHHGEASNDRVLCRKALPQTAGQHIGVEVVRTMPDVPTPKTRI</sequence>
<comment type="caution">
    <text evidence="1">The sequence shown here is derived from an EMBL/GenBank/DDBJ whole genome shotgun (WGS) entry which is preliminary data.</text>
</comment>
<dbReference type="EMBL" id="JAGTJQ010000001">
    <property type="protein sequence ID" value="KAH7040650.1"/>
    <property type="molecule type" value="Genomic_DNA"/>
</dbReference>
<evidence type="ECO:0000313" key="2">
    <source>
        <dbReference type="Proteomes" id="UP000756346"/>
    </source>
</evidence>
<dbReference type="GeneID" id="70187420"/>
<keyword evidence="2" id="KW-1185">Reference proteome</keyword>
<protein>
    <submittedName>
        <fullName evidence="1">Uncharacterized protein</fullName>
    </submittedName>
</protein>
<organism evidence="1 2">
    <name type="scientific">Microdochium trichocladiopsis</name>
    <dbReference type="NCBI Taxonomy" id="1682393"/>
    <lineage>
        <taxon>Eukaryota</taxon>
        <taxon>Fungi</taxon>
        <taxon>Dikarya</taxon>
        <taxon>Ascomycota</taxon>
        <taxon>Pezizomycotina</taxon>
        <taxon>Sordariomycetes</taxon>
        <taxon>Xylariomycetidae</taxon>
        <taxon>Xylariales</taxon>
        <taxon>Microdochiaceae</taxon>
        <taxon>Microdochium</taxon>
    </lineage>
</organism>